<dbReference type="Gene3D" id="1.10.510.10">
    <property type="entry name" value="Transferase(Phosphotransferase) domain 1"/>
    <property type="match status" value="1"/>
</dbReference>
<evidence type="ECO:0000313" key="3">
    <source>
        <dbReference type="EMBL" id="CAD7621221.1"/>
    </source>
</evidence>
<dbReference type="EMBL" id="CAJPIZ010000522">
    <property type="protein sequence ID" value="CAG2101651.1"/>
    <property type="molecule type" value="Genomic_DNA"/>
</dbReference>
<feature type="domain" description="Protein kinase" evidence="2">
    <location>
        <begin position="1"/>
        <end position="234"/>
    </location>
</feature>
<dbReference type="EMBL" id="OC855097">
    <property type="protein sequence ID" value="CAD7621221.1"/>
    <property type="molecule type" value="Genomic_DNA"/>
</dbReference>
<dbReference type="InterPro" id="IPR001245">
    <property type="entry name" value="Ser-Thr/Tyr_kinase_cat_dom"/>
</dbReference>
<evidence type="ECO:0000256" key="1">
    <source>
        <dbReference type="SAM" id="MobiDB-lite"/>
    </source>
</evidence>
<sequence length="234" mass="25470">MDCANHGTLKQFGDAGGIIDQLTVKFTRELCTAIAYMHGKGVSHGDVHIRNILVFTAPGGGYTAKWTDFGLAVSRDVFARWGHELTPRVMYKWARADTTYLQKLTKYMLDTCANTPGIVCNGPTIRPHRTHITRTGESTTAPAATEPLQDDNRTSRTGDTAFGEVNVSSDQWPGGRVERVSMLPIPTVCLILANNCIYLLWAWALLGMSSPTGTARPTGGPKIPDSANSVEYRG</sequence>
<dbReference type="Pfam" id="PF07714">
    <property type="entry name" value="PK_Tyr_Ser-Thr"/>
    <property type="match status" value="1"/>
</dbReference>
<evidence type="ECO:0000313" key="4">
    <source>
        <dbReference type="Proteomes" id="UP000759131"/>
    </source>
</evidence>
<feature type="region of interest" description="Disordered" evidence="1">
    <location>
        <begin position="135"/>
        <end position="161"/>
    </location>
</feature>
<dbReference type="Proteomes" id="UP000759131">
    <property type="component" value="Unassembled WGS sequence"/>
</dbReference>
<organism evidence="3">
    <name type="scientific">Medioppia subpectinata</name>
    <dbReference type="NCBI Taxonomy" id="1979941"/>
    <lineage>
        <taxon>Eukaryota</taxon>
        <taxon>Metazoa</taxon>
        <taxon>Ecdysozoa</taxon>
        <taxon>Arthropoda</taxon>
        <taxon>Chelicerata</taxon>
        <taxon>Arachnida</taxon>
        <taxon>Acari</taxon>
        <taxon>Acariformes</taxon>
        <taxon>Sarcoptiformes</taxon>
        <taxon>Oribatida</taxon>
        <taxon>Brachypylina</taxon>
        <taxon>Oppioidea</taxon>
        <taxon>Oppiidae</taxon>
        <taxon>Medioppia</taxon>
    </lineage>
</organism>
<name>A0A7R9KE37_9ACAR</name>
<accession>A0A7R9KE37</accession>
<protein>
    <recommendedName>
        <fullName evidence="2">Protein kinase domain-containing protein</fullName>
    </recommendedName>
</protein>
<dbReference type="PROSITE" id="PS50011">
    <property type="entry name" value="PROTEIN_KINASE_DOM"/>
    <property type="match status" value="1"/>
</dbReference>
<dbReference type="OrthoDB" id="4062651at2759"/>
<proteinExistence type="predicted"/>
<evidence type="ECO:0000259" key="2">
    <source>
        <dbReference type="PROSITE" id="PS50011"/>
    </source>
</evidence>
<feature type="region of interest" description="Disordered" evidence="1">
    <location>
        <begin position="212"/>
        <end position="234"/>
    </location>
</feature>
<dbReference type="GO" id="GO:0004672">
    <property type="term" value="F:protein kinase activity"/>
    <property type="evidence" value="ECO:0007669"/>
    <property type="project" value="InterPro"/>
</dbReference>
<dbReference type="InterPro" id="IPR000719">
    <property type="entry name" value="Prot_kinase_dom"/>
</dbReference>
<gene>
    <name evidence="3" type="ORF">OSB1V03_LOCUS1695</name>
</gene>
<dbReference type="SUPFAM" id="SSF56112">
    <property type="entry name" value="Protein kinase-like (PK-like)"/>
    <property type="match status" value="1"/>
</dbReference>
<keyword evidence="4" id="KW-1185">Reference proteome</keyword>
<reference evidence="3" key="1">
    <citation type="submission" date="2020-11" db="EMBL/GenBank/DDBJ databases">
        <authorList>
            <person name="Tran Van P."/>
        </authorList>
    </citation>
    <scope>NUCLEOTIDE SEQUENCE</scope>
</reference>
<dbReference type="AlphaFoldDB" id="A0A7R9KE37"/>
<dbReference type="InterPro" id="IPR011009">
    <property type="entry name" value="Kinase-like_dom_sf"/>
</dbReference>
<dbReference type="GO" id="GO:0005524">
    <property type="term" value="F:ATP binding"/>
    <property type="evidence" value="ECO:0007669"/>
    <property type="project" value="InterPro"/>
</dbReference>